<dbReference type="OrthoDB" id="760984at2"/>
<sequence length="248" mass="26892">SVCTETEGSIWSGIERQFNCGMIGSVLPKLPAGSLTKITSMRKNKILITAILVITISVSCQNKNRNNRDAAATVITSIGTDTTKRAQIYTSDVDLQGNEKLFILEAINGAMFDVEIATMVARKTRDPLVKSFAEKMIAVSTKANNDLVSIAKGKGISPPTVQSEENMAQLMVFKTVSDRFLDKAYVKLVITSLAHSDMLFGNAVTFKNNAIKTFAINSLSGIQQHHKEAIALGKKLNVSNKNNGNDPI</sequence>
<gene>
    <name evidence="2" type="ORF">SAMN06265348_12333</name>
</gene>
<dbReference type="InterPro" id="IPR025419">
    <property type="entry name" value="DUF4142"/>
</dbReference>
<evidence type="ECO:0000313" key="3">
    <source>
        <dbReference type="Proteomes" id="UP000320300"/>
    </source>
</evidence>
<dbReference type="RefSeq" id="WP_142531341.1">
    <property type="nucleotide sequence ID" value="NZ_FXTN01000023.1"/>
</dbReference>
<dbReference type="Proteomes" id="UP000320300">
    <property type="component" value="Unassembled WGS sequence"/>
</dbReference>
<evidence type="ECO:0000313" key="2">
    <source>
        <dbReference type="EMBL" id="SMO99560.1"/>
    </source>
</evidence>
<evidence type="ECO:0000259" key="1">
    <source>
        <dbReference type="Pfam" id="PF13628"/>
    </source>
</evidence>
<feature type="non-terminal residue" evidence="2">
    <location>
        <position position="1"/>
    </location>
</feature>
<reference evidence="2 3" key="1">
    <citation type="submission" date="2017-05" db="EMBL/GenBank/DDBJ databases">
        <authorList>
            <person name="Varghese N."/>
            <person name="Submissions S."/>
        </authorList>
    </citation>
    <scope>NUCLEOTIDE SEQUENCE [LARGE SCALE GENOMIC DNA]</scope>
    <source>
        <strain evidence="2 3">DSM 19036</strain>
    </source>
</reference>
<proteinExistence type="predicted"/>
<dbReference type="AlphaFoldDB" id="A0A521FVJ7"/>
<dbReference type="Pfam" id="PF13628">
    <property type="entry name" value="DUF4142"/>
    <property type="match status" value="1"/>
</dbReference>
<accession>A0A521FVJ7</accession>
<dbReference type="InterPro" id="IPR012347">
    <property type="entry name" value="Ferritin-like"/>
</dbReference>
<dbReference type="EMBL" id="FXTN01000023">
    <property type="protein sequence ID" value="SMO99560.1"/>
    <property type="molecule type" value="Genomic_DNA"/>
</dbReference>
<keyword evidence="3" id="KW-1185">Reference proteome</keyword>
<feature type="domain" description="DUF4142" evidence="1">
    <location>
        <begin position="100"/>
        <end position="232"/>
    </location>
</feature>
<organism evidence="2 3">
    <name type="scientific">Pedobacter westerhofensis</name>
    <dbReference type="NCBI Taxonomy" id="425512"/>
    <lineage>
        <taxon>Bacteria</taxon>
        <taxon>Pseudomonadati</taxon>
        <taxon>Bacteroidota</taxon>
        <taxon>Sphingobacteriia</taxon>
        <taxon>Sphingobacteriales</taxon>
        <taxon>Sphingobacteriaceae</taxon>
        <taxon>Pedobacter</taxon>
    </lineage>
</organism>
<name>A0A521FVJ7_9SPHI</name>
<protein>
    <submittedName>
        <fullName evidence="2">Predicted outer membrane protein</fullName>
    </submittedName>
</protein>
<dbReference type="Gene3D" id="1.20.1260.10">
    <property type="match status" value="1"/>
</dbReference>